<dbReference type="eggNOG" id="COG4644">
    <property type="taxonomic scope" value="Bacteria"/>
</dbReference>
<gene>
    <name evidence="7" type="ORF">N799_06285</name>
</gene>
<keyword evidence="3" id="KW-0238">DNA-binding</keyword>
<proteinExistence type="inferred from homology"/>
<dbReference type="InterPro" id="IPR002513">
    <property type="entry name" value="Tn3_Tnp_DDE_dom"/>
</dbReference>
<keyword evidence="8" id="KW-1185">Reference proteome</keyword>
<protein>
    <submittedName>
        <fullName evidence="7">Transposase</fullName>
    </submittedName>
</protein>
<dbReference type="GO" id="GO:0006313">
    <property type="term" value="P:DNA transposition"/>
    <property type="evidence" value="ECO:0007669"/>
    <property type="project" value="InterPro"/>
</dbReference>
<dbReference type="NCBIfam" id="NF033527">
    <property type="entry name" value="transpos_Tn3"/>
    <property type="match status" value="1"/>
</dbReference>
<evidence type="ECO:0000256" key="2">
    <source>
        <dbReference type="ARBA" id="ARBA00022578"/>
    </source>
</evidence>
<feature type="domain" description="DUF4158" evidence="6">
    <location>
        <begin position="5"/>
        <end position="164"/>
    </location>
</feature>
<keyword evidence="4" id="KW-0233">DNA recombination</keyword>
<dbReference type="GO" id="GO:0003677">
    <property type="term" value="F:DNA binding"/>
    <property type="evidence" value="ECO:0007669"/>
    <property type="project" value="UniProtKB-KW"/>
</dbReference>
<dbReference type="EMBL" id="AVPT01000016">
    <property type="protein sequence ID" value="KGM55928.1"/>
    <property type="molecule type" value="Genomic_DNA"/>
</dbReference>
<organism evidence="7 8">
    <name type="scientific">Lysobacter arseniciresistens ZS79</name>
    <dbReference type="NCBI Taxonomy" id="913325"/>
    <lineage>
        <taxon>Bacteria</taxon>
        <taxon>Pseudomonadati</taxon>
        <taxon>Pseudomonadota</taxon>
        <taxon>Gammaproteobacteria</taxon>
        <taxon>Lysobacterales</taxon>
        <taxon>Lysobacteraceae</taxon>
        <taxon>Novilysobacter</taxon>
    </lineage>
</organism>
<comment type="caution">
    <text evidence="7">The sequence shown here is derived from an EMBL/GenBank/DDBJ whole genome shotgun (WGS) entry which is preliminary data.</text>
</comment>
<sequence>MANLERTAYPRFPRVITTRDLLRHYTPDVDEVEWASGFARSDTGRLGLIVLLKTFQQLHYFPALENVPAEIISHIRTVLNLKPATVADYRGSKTLYRHFAAVRTYVDVQRYYGKEAQRIAVRAAYEASEVMDQRVDVINASIEELIFRRYELPAFSTLDRIAEAAAVTAQERLYESISAGLTSERREFLDSLLSTDFAQRQSAFQAIKAIPKRATKKHLEAVLDQLAWLKTLGDVDDSLRGAPVNKIRHLAHQAALLDADDLKRTAPSRRYALMLALIHRMRVRARDDLAEMFIRRVSTLHKRAKEELTAIQMHQRAMAEQLVAKLDDVLAILVEEKEDPPAGRRIRALLAPDGSLERLRDDCAAIRLSGGSNHLPLLWRFFASHRAALMRLARTLDFVSATQNQSLMDALAVVLANEGRKAEWVSNSVDLRFCSERWRKLIVRPDDDGPPVNRRYLEMCVFSHLASELKSGDTCVVGSEAFADVREHLLPWAECEARLADFCAKVDIPPSAAACVSELKQRLTDTAARIDAAFPDLKGDVAIGDDGGPVLRRVQARDIPASAIALQSALGRELPTRNLLDILANIEHWTHFTRHFGPISGHEPKIKQATERYLQTIFAMGCNLGPNQAARHFVGEVSPHMISRANRRHVTVEKLEAATRELAELYLRLDLPRVWGDGKSVAADGTQYDFYDQNLLAGYHFRYRKMGAVAYRHVANNYIATFRHFIPPGIWEAVYVIEGLMQAKLSIEPDTVYSDTQGQSATVFAFTYLLGINLLPRIRNWKDLDFFRADKQTRYAHIDSLFHGAIDWTLIETHWKDLLQIAISIQAGKIASPMLLRRLGASSQRNRLFLAAQELGRAHRTVFLLNWIGSSPLRQEVTAETNKIESYNGFAKFFSFGGDVIAENDPDEQQKRLRYNDLIASAVILQNTVDMMRALQKLADDGVAVSGHDVAFFSPYLTGGVKRFGDYRLDLKRPPEPWIRDRLFKDAAKAARATTIATEQGDDPTNE</sequence>
<dbReference type="RefSeq" id="WP_036211359.1">
    <property type="nucleotide sequence ID" value="NZ_AVPT01000016.1"/>
</dbReference>
<comment type="similarity">
    <text evidence="1">Belongs to the transposase 7 family.</text>
</comment>
<accession>A0A0A0F0W8</accession>
<evidence type="ECO:0000256" key="3">
    <source>
        <dbReference type="ARBA" id="ARBA00023125"/>
    </source>
</evidence>
<dbReference type="OrthoDB" id="5292689at2"/>
<evidence type="ECO:0000256" key="4">
    <source>
        <dbReference type="ARBA" id="ARBA00023172"/>
    </source>
</evidence>
<evidence type="ECO:0000259" key="5">
    <source>
        <dbReference type="Pfam" id="PF01526"/>
    </source>
</evidence>
<dbReference type="Proteomes" id="UP000029989">
    <property type="component" value="Unassembled WGS sequence"/>
</dbReference>
<dbReference type="GO" id="GO:0004803">
    <property type="term" value="F:transposase activity"/>
    <property type="evidence" value="ECO:0007669"/>
    <property type="project" value="InterPro"/>
</dbReference>
<dbReference type="Pfam" id="PF13700">
    <property type="entry name" value="DUF4158"/>
    <property type="match status" value="1"/>
</dbReference>
<evidence type="ECO:0000256" key="1">
    <source>
        <dbReference type="ARBA" id="ARBA00009402"/>
    </source>
</evidence>
<dbReference type="Pfam" id="PF01526">
    <property type="entry name" value="DDE_Tnp_Tn3"/>
    <property type="match status" value="1"/>
</dbReference>
<evidence type="ECO:0000259" key="6">
    <source>
        <dbReference type="Pfam" id="PF13700"/>
    </source>
</evidence>
<keyword evidence="2" id="KW-0815">Transposition</keyword>
<reference evidence="7 8" key="1">
    <citation type="journal article" date="2015" name="Stand. Genomic Sci.">
        <title>Genomic information of the arsenic-resistant bacterium Lysobacter arseniciresistens type strain ZS79(T) and comparison of Lysobacter draft genomes.</title>
        <authorList>
            <person name="Liu L."/>
            <person name="Zhang S."/>
            <person name="Luo M."/>
            <person name="Wang G."/>
        </authorList>
    </citation>
    <scope>NUCLEOTIDE SEQUENCE [LARGE SCALE GENOMIC DNA]</scope>
    <source>
        <strain evidence="7 8">ZS79</strain>
    </source>
</reference>
<feature type="domain" description="Tn3 transposase DDE" evidence="5">
    <location>
        <begin position="581"/>
        <end position="967"/>
    </location>
</feature>
<name>A0A0A0F0W8_9GAMM</name>
<evidence type="ECO:0000313" key="7">
    <source>
        <dbReference type="EMBL" id="KGM55928.1"/>
    </source>
</evidence>
<dbReference type="STRING" id="913325.N799_06285"/>
<evidence type="ECO:0000313" key="8">
    <source>
        <dbReference type="Proteomes" id="UP000029989"/>
    </source>
</evidence>
<dbReference type="InterPro" id="IPR025296">
    <property type="entry name" value="DUF4158"/>
</dbReference>
<dbReference type="InterPro" id="IPR047653">
    <property type="entry name" value="Tn3-like_transpos"/>
</dbReference>
<dbReference type="AlphaFoldDB" id="A0A0A0F0W8"/>